<name>A0ABM8UJV7_9BACT</name>
<evidence type="ECO:0000256" key="1">
    <source>
        <dbReference type="SAM" id="Coils"/>
    </source>
</evidence>
<dbReference type="InterPro" id="IPR051577">
    <property type="entry name" value="MRF-like"/>
</dbReference>
<keyword evidence="2" id="KW-0732">Signal</keyword>
<feature type="signal peptide" evidence="2">
    <location>
        <begin position="1"/>
        <end position="30"/>
    </location>
</feature>
<keyword evidence="1" id="KW-0175">Coiled coil</keyword>
<organism evidence="4 5">
    <name type="scientific">Dyadobacter linearis</name>
    <dbReference type="NCBI Taxonomy" id="2823330"/>
    <lineage>
        <taxon>Bacteria</taxon>
        <taxon>Pseudomonadati</taxon>
        <taxon>Bacteroidota</taxon>
        <taxon>Cytophagia</taxon>
        <taxon>Cytophagales</taxon>
        <taxon>Spirosomataceae</taxon>
        <taxon>Dyadobacter</taxon>
    </lineage>
</organism>
<accession>A0ABM8UJV7</accession>
<dbReference type="Gene3D" id="1.10.10.10">
    <property type="entry name" value="Winged helix-like DNA-binding domain superfamily/Winged helix DNA-binding domain"/>
    <property type="match status" value="1"/>
</dbReference>
<evidence type="ECO:0000256" key="2">
    <source>
        <dbReference type="SAM" id="SignalP"/>
    </source>
</evidence>
<dbReference type="RefSeq" id="WP_215231925.1">
    <property type="nucleotide sequence ID" value="NZ_CAJRAU010000001.1"/>
</dbReference>
<dbReference type="EMBL" id="CAJRAU010000001">
    <property type="protein sequence ID" value="CAG5067783.1"/>
    <property type="molecule type" value="Genomic_DNA"/>
</dbReference>
<dbReference type="Pfam" id="PF13884">
    <property type="entry name" value="Peptidase_S74"/>
    <property type="match status" value="1"/>
</dbReference>
<protein>
    <recommendedName>
        <fullName evidence="3">Peptidase S74 domain-containing protein</fullName>
    </recommendedName>
</protein>
<reference evidence="4 5" key="1">
    <citation type="submission" date="2021-04" db="EMBL/GenBank/DDBJ databases">
        <authorList>
            <person name="Rodrigo-Torres L."/>
            <person name="Arahal R. D."/>
            <person name="Lucena T."/>
        </authorList>
    </citation>
    <scope>NUCLEOTIDE SEQUENCE [LARGE SCALE GENOMIC DNA]</scope>
    <source>
        <strain evidence="4 5">CECT 9623</strain>
    </source>
</reference>
<dbReference type="PANTHER" id="PTHR13029:SF18">
    <property type="entry name" value="MYELIN REGULATORY FACTOR HOMOLOG 1"/>
    <property type="match status" value="1"/>
</dbReference>
<sequence length="514" mass="54715">MNILPKQHKILLSACTLGAAVFLGNHCAFAQVKVGENPQTINAGSVLEIESSDKGLLLPRISLANTTTWGLAGTPAAGMQVYNINAGVIATSTSYPAAEGGTGVYYWDGSGWVSSKKGQSGSGSDFDWLKTSNNATPSDPADIGSAIYHGGAGSQEVTVRSNTVVAGESVRTTTVAGHGTAQAAATSLFAEYNANINPNAHPENNAVTGIQTTTQHPLIFRTTGSDNVPTERMRITPGGSVGIGTPGMPDVSQVSFRVNGPIYQVNSDVIESTQAVILRNGGITLFGAQNQEDNGYVDFKDNYNGAYNARILYSNDIGTAGALLFRVRGQNLKDAITILNSSGYVGINRTNPNYELDVLGDINASGEVRNSGTSLTSDARLKRNIQSLKNGLGIVSKLKPVSYEKKATIADSIYNKSEIGFIAQEVQKILPQLVREGKDADKTLALDYNSLIPILTKAIQEQQSQIEKLLSERATHSDLLNTQTAKLNAQENEINEIKELLQINKTVGRARISK</sequence>
<evidence type="ECO:0000259" key="3">
    <source>
        <dbReference type="PROSITE" id="PS51688"/>
    </source>
</evidence>
<feature type="domain" description="Peptidase S74" evidence="3">
    <location>
        <begin position="377"/>
        <end position="473"/>
    </location>
</feature>
<evidence type="ECO:0000313" key="5">
    <source>
        <dbReference type="Proteomes" id="UP000679725"/>
    </source>
</evidence>
<dbReference type="Proteomes" id="UP000679725">
    <property type="component" value="Unassembled WGS sequence"/>
</dbReference>
<evidence type="ECO:0000313" key="4">
    <source>
        <dbReference type="EMBL" id="CAG5067783.1"/>
    </source>
</evidence>
<feature type="chain" id="PRO_5046687080" description="Peptidase S74 domain-containing protein" evidence="2">
    <location>
        <begin position="31"/>
        <end position="514"/>
    </location>
</feature>
<keyword evidence="5" id="KW-1185">Reference proteome</keyword>
<gene>
    <name evidence="4" type="ORF">DYBT9623_00510</name>
</gene>
<dbReference type="PROSITE" id="PS51688">
    <property type="entry name" value="ICA"/>
    <property type="match status" value="1"/>
</dbReference>
<comment type="caution">
    <text evidence="4">The sequence shown here is derived from an EMBL/GenBank/DDBJ whole genome shotgun (WGS) entry which is preliminary data.</text>
</comment>
<dbReference type="InterPro" id="IPR036388">
    <property type="entry name" value="WH-like_DNA-bd_sf"/>
</dbReference>
<dbReference type="PANTHER" id="PTHR13029">
    <property type="match status" value="1"/>
</dbReference>
<feature type="coiled-coil region" evidence="1">
    <location>
        <begin position="452"/>
        <end position="500"/>
    </location>
</feature>
<proteinExistence type="predicted"/>
<dbReference type="InterPro" id="IPR030392">
    <property type="entry name" value="S74_ICA"/>
</dbReference>